<dbReference type="Pfam" id="PF00505">
    <property type="entry name" value="HMG_box"/>
    <property type="match status" value="1"/>
</dbReference>
<evidence type="ECO:0000313" key="11">
    <source>
        <dbReference type="WBParaSite" id="Hba_18941"/>
    </source>
</evidence>
<keyword evidence="5" id="KW-0804">Transcription</keyword>
<dbReference type="PANTHER" id="PTHR13059:SF13">
    <property type="entry name" value="PROTEIN CAPICUA HOMOLOG"/>
    <property type="match status" value="1"/>
</dbReference>
<dbReference type="FunFam" id="1.10.30.10:FF:000010">
    <property type="entry name" value="Capicua transcriptional repressor b"/>
    <property type="match status" value="1"/>
</dbReference>
<dbReference type="GO" id="GO:0000977">
    <property type="term" value="F:RNA polymerase II transcription regulatory region sequence-specific DNA binding"/>
    <property type="evidence" value="ECO:0007669"/>
    <property type="project" value="TreeGrafter"/>
</dbReference>
<keyword evidence="1" id="KW-0678">Repressor</keyword>
<name>A0A1I7XMH9_HETBA</name>
<organism evidence="10 11">
    <name type="scientific">Heterorhabditis bacteriophora</name>
    <name type="common">Entomopathogenic nematode worm</name>
    <dbReference type="NCBI Taxonomy" id="37862"/>
    <lineage>
        <taxon>Eukaryota</taxon>
        <taxon>Metazoa</taxon>
        <taxon>Ecdysozoa</taxon>
        <taxon>Nematoda</taxon>
        <taxon>Chromadorea</taxon>
        <taxon>Rhabditida</taxon>
        <taxon>Rhabditina</taxon>
        <taxon>Rhabditomorpha</taxon>
        <taxon>Strongyloidea</taxon>
        <taxon>Heterorhabditidae</taxon>
        <taxon>Heterorhabditis</taxon>
    </lineage>
</organism>
<feature type="domain" description="HMG box" evidence="9">
    <location>
        <begin position="371"/>
        <end position="439"/>
    </location>
</feature>
<keyword evidence="10" id="KW-1185">Reference proteome</keyword>
<evidence type="ECO:0000256" key="5">
    <source>
        <dbReference type="ARBA" id="ARBA00023163"/>
    </source>
</evidence>
<dbReference type="InterPro" id="IPR036910">
    <property type="entry name" value="HMG_box_dom_sf"/>
</dbReference>
<dbReference type="PANTHER" id="PTHR13059">
    <property type="entry name" value="HMG-BOX TRANSCRIPTION FACTOR BBX"/>
    <property type="match status" value="1"/>
</dbReference>
<evidence type="ECO:0000313" key="10">
    <source>
        <dbReference type="Proteomes" id="UP000095283"/>
    </source>
</evidence>
<keyword evidence="2" id="KW-0597">Phosphoprotein</keyword>
<dbReference type="InterPro" id="IPR058607">
    <property type="entry name" value="HMG-box_Cic-like"/>
</dbReference>
<dbReference type="Proteomes" id="UP000095283">
    <property type="component" value="Unplaced"/>
</dbReference>
<feature type="region of interest" description="Disordered" evidence="8">
    <location>
        <begin position="220"/>
        <end position="281"/>
    </location>
</feature>
<dbReference type="GO" id="GO:0005634">
    <property type="term" value="C:nucleus"/>
    <property type="evidence" value="ECO:0007669"/>
    <property type="project" value="UniProtKB-UniRule"/>
</dbReference>
<evidence type="ECO:0000256" key="6">
    <source>
        <dbReference type="ARBA" id="ARBA00023242"/>
    </source>
</evidence>
<dbReference type="AlphaFoldDB" id="A0A1I7XMH9"/>
<dbReference type="SMART" id="SM00398">
    <property type="entry name" value="HMG"/>
    <property type="match status" value="1"/>
</dbReference>
<protein>
    <submittedName>
        <fullName evidence="11">HMG box domain-containing protein</fullName>
    </submittedName>
</protein>
<dbReference type="PROSITE" id="PS50118">
    <property type="entry name" value="HMG_BOX_2"/>
    <property type="match status" value="1"/>
</dbReference>
<evidence type="ECO:0000256" key="4">
    <source>
        <dbReference type="ARBA" id="ARBA00023125"/>
    </source>
</evidence>
<dbReference type="SUPFAM" id="SSF47095">
    <property type="entry name" value="HMG-box"/>
    <property type="match status" value="1"/>
</dbReference>
<keyword evidence="6 7" id="KW-0539">Nucleus</keyword>
<proteinExistence type="predicted"/>
<dbReference type="Gene3D" id="1.10.30.10">
    <property type="entry name" value="High mobility group box domain"/>
    <property type="match status" value="1"/>
</dbReference>
<dbReference type="InterPro" id="IPR052412">
    <property type="entry name" value="CC-Dev_Transcription_Reg"/>
</dbReference>
<evidence type="ECO:0000256" key="7">
    <source>
        <dbReference type="PROSITE-ProRule" id="PRU00267"/>
    </source>
</evidence>
<reference evidence="11" key="1">
    <citation type="submission" date="2016-11" db="UniProtKB">
        <authorList>
            <consortium name="WormBaseParasite"/>
        </authorList>
    </citation>
    <scope>IDENTIFICATION</scope>
</reference>
<keyword evidence="4 7" id="KW-0238">DNA-binding</keyword>
<evidence type="ECO:0000256" key="1">
    <source>
        <dbReference type="ARBA" id="ARBA00022491"/>
    </source>
</evidence>
<dbReference type="GO" id="GO:0000981">
    <property type="term" value="F:DNA-binding transcription factor activity, RNA polymerase II-specific"/>
    <property type="evidence" value="ECO:0007669"/>
    <property type="project" value="TreeGrafter"/>
</dbReference>
<keyword evidence="3" id="KW-0805">Transcription regulation</keyword>
<evidence type="ECO:0000259" key="9">
    <source>
        <dbReference type="PROSITE" id="PS50118"/>
    </source>
</evidence>
<dbReference type="CDD" id="cd21990">
    <property type="entry name" value="HMG-box_CIC-like"/>
    <property type="match status" value="1"/>
</dbReference>
<accession>A0A1I7XMH9</accession>
<evidence type="ECO:0000256" key="3">
    <source>
        <dbReference type="ARBA" id="ARBA00023015"/>
    </source>
</evidence>
<evidence type="ECO:0000256" key="2">
    <source>
        <dbReference type="ARBA" id="ARBA00022553"/>
    </source>
</evidence>
<dbReference type="InterPro" id="IPR009071">
    <property type="entry name" value="HMG_box_dom"/>
</dbReference>
<feature type="DNA-binding region" description="HMG box" evidence="7">
    <location>
        <begin position="371"/>
        <end position="439"/>
    </location>
</feature>
<evidence type="ECO:0000256" key="8">
    <source>
        <dbReference type="SAM" id="MobiDB-lite"/>
    </source>
</evidence>
<dbReference type="WBParaSite" id="Hba_18941">
    <property type="protein sequence ID" value="Hba_18941"/>
    <property type="gene ID" value="Hba_18941"/>
</dbReference>
<sequence>MRMTEAIKEKRLFFQREYGYYQRVDFYYTHKSISYIYICIYIYTSCGTGSMDWSSHDSEDRLVESNDVTSALLRTSVGSLFQRESSFSNSSSTRHQHLIPPLFNHKFGGIPQLPVNRPHTMEEQLAEAITIDRTTASQAQAQAFMNLNQMRFDPSFPQVHQLLPLMPVPTGRRRPDGTLFQSSVLSQNSLFPFNPSFLNNFTAPFLQQHFLQHQMSTQQTNINNNNDGKREEQEEEDDGDDNVSVCQKSGSSDDDLDPDNDPNGNAGATAGRPHNGSSTRATNISSITETEENFINLHHCSIQGMEGSMTPPSRVFPSTPSSELPTNISCPTAVKTENEQEHQRYQPLEDDVSRDRCVTRKGRTKGPRDHIRRPMNAFMIFSKRHRPMVHSKYPNRDNRTVSKILGEWWYALGPEEKQEYHKLATQVKEAHFKAHPDWKWCSKDRKKTNDETQQTLSTTPKSFDFDIKSADEMATACIEGRDTGLLSPMTPTIVRPMPMRTDTIDTGLEYPLLSPSVAGLPAFIPPSISIPTSPLIASAFDLSILHRAVGGQLTPHRPPSRFVTPPIFGSLSPMPPPAISPVLSGNFFNIQNMTSISSSVQQTGVNNINTLNKYSPASSIDAFSTPALTSMSHQRLSPISPMWIKSAPVLLSPRPDSAFSFPLLKFNGNMEQSILPTIQENIEANSTGDSVYNTVMKNTQ</sequence>